<keyword evidence="5 12" id="KW-0812">Transmembrane</keyword>
<dbReference type="Proteomes" id="UP000326062">
    <property type="component" value="Chromosome 17"/>
</dbReference>
<evidence type="ECO:0000256" key="2">
    <source>
        <dbReference type="ARBA" id="ARBA00004673"/>
    </source>
</evidence>
<dbReference type="AlphaFoldDB" id="A0A5N3WZH1"/>
<evidence type="ECO:0000256" key="9">
    <source>
        <dbReference type="ARBA" id="ARBA00023128"/>
    </source>
</evidence>
<evidence type="ECO:0000256" key="5">
    <source>
        <dbReference type="ARBA" id="ARBA00022692"/>
    </source>
</evidence>
<keyword evidence="14" id="KW-1185">Reference proteome</keyword>
<dbReference type="InterPro" id="IPR036636">
    <property type="entry name" value="COX7C/Cox8_sf"/>
</dbReference>
<evidence type="ECO:0000256" key="10">
    <source>
        <dbReference type="ARBA" id="ARBA00023136"/>
    </source>
</evidence>
<dbReference type="EMBL" id="VCEB01000019">
    <property type="protein sequence ID" value="KAB0367319.1"/>
    <property type="molecule type" value="Genomic_DNA"/>
</dbReference>
<evidence type="ECO:0000256" key="4">
    <source>
        <dbReference type="ARBA" id="ARBA00017004"/>
    </source>
</evidence>
<dbReference type="Pfam" id="PF02935">
    <property type="entry name" value="COX7C"/>
    <property type="match status" value="1"/>
</dbReference>
<evidence type="ECO:0000256" key="7">
    <source>
        <dbReference type="ARBA" id="ARBA00022946"/>
    </source>
</evidence>
<dbReference type="Gene3D" id="4.10.49.10">
    <property type="entry name" value="Cytochrome c oxidase subunit VIIc"/>
    <property type="match status" value="1"/>
</dbReference>
<keyword evidence="7 12" id="KW-0809">Transit peptide</keyword>
<comment type="pathway">
    <text evidence="2 12">Energy metabolism; oxidative phosphorylation.</text>
</comment>
<keyword evidence="9 12" id="KW-0496">Mitochondrion</keyword>
<dbReference type="GO" id="GO:0005743">
    <property type="term" value="C:mitochondrial inner membrane"/>
    <property type="evidence" value="ECO:0007669"/>
    <property type="project" value="UniProtKB-SubCell"/>
</dbReference>
<dbReference type="PANTHER" id="PTHR13313">
    <property type="entry name" value="CYTOCHROME C OXIDASE SUBUNIT VIIC"/>
    <property type="match status" value="1"/>
</dbReference>
<sequence>MLPPFLLPSDSASATELPTVLCWDRAARFTTSVVHRSHCDKGPGRNPSFSVENKWQILVMMTLYFGSLFVSPFFIVRHQLLKK</sequence>
<comment type="subunit">
    <text evidence="12">Component of the cytochrome c oxidase (complex IV, CIV), a multisubunit enzyme composed of 14 subunits. The complex is composed of a catalytic core of 3 subunits, encoded in the mitochondrial DNA, and 11 supernumerary subunits, which are encoded in the nuclear genome. The complex exists as a monomer or a dimer and forms supercomplexes (SCs) in the inner mitochondrial membrane with NADH-ubiquinone oxidoreductase (complex I, CI) and ubiquinol-cytochrome c oxidoreductase (cytochrome b-c1 complex, complex III, CIII), resulting in different assemblies (supercomplex SCI(1)III(2)IV(1) and megacomplex MCI(2)III(2)IV(2)).</text>
</comment>
<protein>
    <recommendedName>
        <fullName evidence="4 12">Cytochrome c oxidase subunit 7C, mitochondrial</fullName>
    </recommendedName>
    <alternativeName>
        <fullName evidence="11 12">Cytochrome c oxidase polypeptide VIIc</fullName>
    </alternativeName>
</protein>
<keyword evidence="6 12" id="KW-0999">Mitochondrion inner membrane</keyword>
<dbReference type="GO" id="GO:0006123">
    <property type="term" value="P:mitochondrial electron transport, cytochrome c to oxygen"/>
    <property type="evidence" value="ECO:0007669"/>
    <property type="project" value="UniProtKB-UniRule"/>
</dbReference>
<dbReference type="GO" id="GO:0045277">
    <property type="term" value="C:respiratory chain complex IV"/>
    <property type="evidence" value="ECO:0007669"/>
    <property type="project" value="UniProtKB-UniRule"/>
</dbReference>
<accession>A0A5N3WZH1</accession>
<keyword evidence="8 12" id="KW-1133">Transmembrane helix</keyword>
<dbReference type="SUPFAM" id="SSF81427">
    <property type="entry name" value="Mitochondrial cytochrome c oxidase subunit VIIc (aka VIIIa)"/>
    <property type="match status" value="1"/>
</dbReference>
<evidence type="ECO:0000256" key="8">
    <source>
        <dbReference type="ARBA" id="ARBA00022989"/>
    </source>
</evidence>
<dbReference type="PANTHER" id="PTHR13313:SF0">
    <property type="entry name" value="CYTOCHROME C OXIDASE SUBUNIT 7C, MITOCHONDRIAL"/>
    <property type="match status" value="1"/>
</dbReference>
<dbReference type="FunFam" id="4.10.49.10:FF:000001">
    <property type="entry name" value="Cytochrome c oxidase subunit 7C"/>
    <property type="match status" value="1"/>
</dbReference>
<proteinExistence type="inferred from homology"/>
<evidence type="ECO:0000256" key="11">
    <source>
        <dbReference type="ARBA" id="ARBA00031140"/>
    </source>
</evidence>
<name>A0A5N3WZH1_MUNRE</name>
<dbReference type="CDD" id="cd00929">
    <property type="entry name" value="Cyt_c_Oxidase_VIIc"/>
    <property type="match status" value="1"/>
</dbReference>
<dbReference type="InterPro" id="IPR004202">
    <property type="entry name" value="COX7C/Cox8"/>
</dbReference>
<organism evidence="13 14">
    <name type="scientific">Muntiacus reevesi</name>
    <name type="common">Reeves' muntjac</name>
    <name type="synonym">Cervus reevesi</name>
    <dbReference type="NCBI Taxonomy" id="9886"/>
    <lineage>
        <taxon>Eukaryota</taxon>
        <taxon>Metazoa</taxon>
        <taxon>Chordata</taxon>
        <taxon>Craniata</taxon>
        <taxon>Vertebrata</taxon>
        <taxon>Euteleostomi</taxon>
        <taxon>Mammalia</taxon>
        <taxon>Eutheria</taxon>
        <taxon>Laurasiatheria</taxon>
        <taxon>Artiodactyla</taxon>
        <taxon>Ruminantia</taxon>
        <taxon>Pecora</taxon>
        <taxon>Cervidae</taxon>
        <taxon>Muntiacinae</taxon>
        <taxon>Muntiacus</taxon>
    </lineage>
</organism>
<comment type="caution">
    <text evidence="13">The sequence shown here is derived from an EMBL/GenBank/DDBJ whole genome shotgun (WGS) entry which is preliminary data.</text>
</comment>
<keyword evidence="10 12" id="KW-0472">Membrane</keyword>
<reference evidence="13 14" key="1">
    <citation type="submission" date="2019-06" db="EMBL/GenBank/DDBJ databases">
        <title>Discovery of a novel chromosome fission-fusion reversal in muntjac.</title>
        <authorList>
            <person name="Mudd A.B."/>
            <person name="Bredeson J.V."/>
            <person name="Baum R."/>
            <person name="Hockemeyer D."/>
            <person name="Rokhsar D.S."/>
        </authorList>
    </citation>
    <scope>NUCLEOTIDE SEQUENCE [LARGE SCALE GENOMIC DNA]</scope>
    <source>
        <strain evidence="13">UCam_UCB_Mr</strain>
        <tissue evidence="13">Fibroblast cell line</tissue>
    </source>
</reference>
<feature type="transmembrane region" description="Helical" evidence="12">
    <location>
        <begin position="55"/>
        <end position="76"/>
    </location>
</feature>
<evidence type="ECO:0000256" key="1">
    <source>
        <dbReference type="ARBA" id="ARBA00004434"/>
    </source>
</evidence>
<evidence type="ECO:0000256" key="3">
    <source>
        <dbReference type="ARBA" id="ARBA00010514"/>
    </source>
</evidence>
<comment type="similarity">
    <text evidence="3 12">Belongs to the cytochrome c oxidase VIIc family.</text>
</comment>
<evidence type="ECO:0000313" key="14">
    <source>
        <dbReference type="Proteomes" id="UP000326062"/>
    </source>
</evidence>
<evidence type="ECO:0000313" key="13">
    <source>
        <dbReference type="EMBL" id="KAB0367319.1"/>
    </source>
</evidence>
<dbReference type="UniPathway" id="UPA00705"/>
<comment type="subcellular location">
    <subcellularLocation>
        <location evidence="1 12">Mitochondrion inner membrane</location>
        <topology evidence="1 12">Single-pass membrane protein</topology>
    </subcellularLocation>
</comment>
<evidence type="ECO:0000256" key="12">
    <source>
        <dbReference type="RuleBase" id="RU368123"/>
    </source>
</evidence>
<comment type="function">
    <text evidence="12">Component of the cytochrome c oxidase, the last enzyme in the mitochondrial electron transport chain which drives oxidative phosphorylation. The respiratory chain contains 3 multisubunit complexes succinate dehydrogenase (complex II, CII), ubiquinol-cytochrome c oxidoreductase (cytochrome b-c1 complex, complex III, CIII) and cytochrome c oxidase (complex IV, CIV), that cooperate to transfer electrons derived from NADH and succinate to molecular oxygen, creating an electrochemical gradient over the inner membrane that drives transmembrane transport and the ATP synthase. Cytochrome c oxidase is the component of the respiratory chain that catalyzes the reduction of oxygen to water. Electrons originating from reduced cytochrome c in the intermembrane space (IMS) are transferred via the dinuclear copper A center (CU(A)) of subunit 2 and heme A of subunit 1 to the active site in subunit 1, a binuclear center (BNC) formed by heme A3 and copper B (CU(B)). The BNC reduces molecular oxygen to 2 water molecules using 4 electrons from cytochrome c in the IMS and 4 protons from the mitochondrial matrix.</text>
</comment>
<gene>
    <name evidence="13" type="ORF">FD755_020643</name>
</gene>
<evidence type="ECO:0000256" key="6">
    <source>
        <dbReference type="ARBA" id="ARBA00022792"/>
    </source>
</evidence>